<organism evidence="5 6">
    <name type="scientific">Priapulus caudatus</name>
    <name type="common">Priapulid worm</name>
    <dbReference type="NCBI Taxonomy" id="37621"/>
    <lineage>
        <taxon>Eukaryota</taxon>
        <taxon>Metazoa</taxon>
        <taxon>Ecdysozoa</taxon>
        <taxon>Scalidophora</taxon>
        <taxon>Priapulida</taxon>
        <taxon>Priapulimorpha</taxon>
        <taxon>Priapulimorphida</taxon>
        <taxon>Priapulidae</taxon>
        <taxon>Priapulus</taxon>
    </lineage>
</organism>
<dbReference type="PANTHER" id="PTHR46035">
    <property type="entry name" value="TETRATRICOPEPTIDE REPEAT PROTEIN 4"/>
    <property type="match status" value="1"/>
</dbReference>
<dbReference type="RefSeq" id="XP_014661985.1">
    <property type="nucleotide sequence ID" value="XM_014806499.1"/>
</dbReference>
<dbReference type="PANTHER" id="PTHR46035:SF1">
    <property type="entry name" value="TETRATRICOPEPTIDE REPEAT PROTEIN 4"/>
    <property type="match status" value="1"/>
</dbReference>
<protein>
    <submittedName>
        <fullName evidence="6">Tetratricopeptide repeat protein 4-like</fullName>
    </submittedName>
</protein>
<dbReference type="Proteomes" id="UP000695022">
    <property type="component" value="Unplaced"/>
</dbReference>
<evidence type="ECO:0000256" key="2">
    <source>
        <dbReference type="ARBA" id="ARBA00022803"/>
    </source>
</evidence>
<evidence type="ECO:0000313" key="6">
    <source>
        <dbReference type="RefSeq" id="XP_014661985.1"/>
    </source>
</evidence>
<dbReference type="InterPro" id="IPR044059">
    <property type="entry name" value="Csn1/TTC4_wheel"/>
</dbReference>
<evidence type="ECO:0000256" key="1">
    <source>
        <dbReference type="ARBA" id="ARBA00022737"/>
    </source>
</evidence>
<keyword evidence="2" id="KW-0802">TPR repeat</keyword>
<evidence type="ECO:0000256" key="3">
    <source>
        <dbReference type="SAM" id="MobiDB-lite"/>
    </source>
</evidence>
<dbReference type="GeneID" id="106805032"/>
<name>A0ABM1DPW4_PRICU</name>
<accession>A0ABM1DPW4</accession>
<feature type="domain" description="Cns1/TTC4 wheel" evidence="4">
    <location>
        <begin position="288"/>
        <end position="400"/>
    </location>
</feature>
<sequence>MADKPATRLTDEDRQKLAAKMDKELDEYIDKLASKGKSPYKDGFSQDNWEEEMENHPAFMTRQLNEDEELPSLVAALQALKYDEDDTPEEMALQYKDDGNVNFKAKKYKRAIDCYAEAIKQRCPNVELNTILHTNRAAAHFHIGNNRSSLKDSIIARKLKPDHMKAIVRGAQCCVELKLYVEALRWCHDGLTRDPSEKTLLDLKVKANRLLKVMQKDQRKKLAKQKKERAQELVLITAIKERGINLSSQQQQQPNNDDCDDDDGNDRIDPLLANLETHYPSGIKVHLDENGALNWPVMFMYPEYKETDFIEVFNENSRFIDHLEVMFNSEIRIPWDSENKYNSANIQVYFEDRDEQKLYNVDKASSLRETLQHKKHVVYNGTPCFILLVDGSAFGKQFLDKHKL</sequence>
<dbReference type="Pfam" id="PF18972">
    <property type="entry name" value="Wheel"/>
    <property type="match status" value="1"/>
</dbReference>
<evidence type="ECO:0000259" key="4">
    <source>
        <dbReference type="Pfam" id="PF18972"/>
    </source>
</evidence>
<proteinExistence type="predicted"/>
<reference evidence="6" key="1">
    <citation type="submission" date="2025-08" db="UniProtKB">
        <authorList>
            <consortium name="RefSeq"/>
        </authorList>
    </citation>
    <scope>IDENTIFICATION</scope>
</reference>
<feature type="region of interest" description="Disordered" evidence="3">
    <location>
        <begin position="245"/>
        <end position="267"/>
    </location>
</feature>
<dbReference type="CDD" id="cd21380">
    <property type="entry name" value="CTWD_Cns1"/>
    <property type="match status" value="1"/>
</dbReference>
<keyword evidence="1" id="KW-0677">Repeat</keyword>
<dbReference type="SUPFAM" id="SSF48452">
    <property type="entry name" value="TPR-like"/>
    <property type="match status" value="1"/>
</dbReference>
<feature type="compositionally biased region" description="Low complexity" evidence="3">
    <location>
        <begin position="245"/>
        <end position="256"/>
    </location>
</feature>
<dbReference type="Gene3D" id="1.25.40.10">
    <property type="entry name" value="Tetratricopeptide repeat domain"/>
    <property type="match status" value="1"/>
</dbReference>
<dbReference type="InterPro" id="IPR011990">
    <property type="entry name" value="TPR-like_helical_dom_sf"/>
</dbReference>
<gene>
    <name evidence="6" type="primary">LOC106805032</name>
</gene>
<keyword evidence="5" id="KW-1185">Reference proteome</keyword>
<evidence type="ECO:0000313" key="5">
    <source>
        <dbReference type="Proteomes" id="UP000695022"/>
    </source>
</evidence>